<dbReference type="RefSeq" id="WP_194447036.1">
    <property type="nucleotide sequence ID" value="NZ_CP063849.1"/>
</dbReference>
<proteinExistence type="predicted"/>
<dbReference type="PANTHER" id="PTHR48081">
    <property type="entry name" value="AB HYDROLASE SUPERFAMILY PROTEIN C4A8.06C"/>
    <property type="match status" value="1"/>
</dbReference>
<gene>
    <name evidence="3" type="ORF">IRI77_21330</name>
</gene>
<protein>
    <submittedName>
        <fullName evidence="3">Prolyl oligopeptidase family serine peptidase</fullName>
    </submittedName>
</protein>
<accession>A0A7S7NKL0</accession>
<evidence type="ECO:0000259" key="2">
    <source>
        <dbReference type="Pfam" id="PF20434"/>
    </source>
</evidence>
<evidence type="ECO:0000313" key="3">
    <source>
        <dbReference type="EMBL" id="QOY85366.1"/>
    </source>
</evidence>
<reference evidence="3 4" key="1">
    <citation type="submission" date="2020-10" db="EMBL/GenBank/DDBJ databases">
        <title>Complete genome sequence of Paludibaculum fermentans P105T, a facultatively anaerobic acidobacterium capable of dissimilatory Fe(III) reduction.</title>
        <authorList>
            <person name="Dedysh S.N."/>
            <person name="Beletsky A.V."/>
            <person name="Kulichevskaya I.S."/>
            <person name="Mardanov A.V."/>
            <person name="Ravin N.V."/>
        </authorList>
    </citation>
    <scope>NUCLEOTIDE SEQUENCE [LARGE SCALE GENOMIC DNA]</scope>
    <source>
        <strain evidence="3 4">P105</strain>
    </source>
</reference>
<dbReference type="InterPro" id="IPR049492">
    <property type="entry name" value="BD-FAE-like_dom"/>
</dbReference>
<name>A0A7S7NKL0_PALFE</name>
<dbReference type="InterPro" id="IPR029058">
    <property type="entry name" value="AB_hydrolase_fold"/>
</dbReference>
<keyword evidence="1" id="KW-0378">Hydrolase</keyword>
<dbReference type="Gene3D" id="3.40.50.1820">
    <property type="entry name" value="alpha/beta hydrolase"/>
    <property type="match status" value="1"/>
</dbReference>
<dbReference type="SUPFAM" id="SSF53474">
    <property type="entry name" value="alpha/beta-Hydrolases"/>
    <property type="match status" value="1"/>
</dbReference>
<sequence>MQSALSKPAPDADARIAYGQDPNQFGELYLPRATGPHPTIIFLHGGFWRAAFDLKHAAPLCKALAMEGVACFNLEYRRIGQAGGGWPGTFDDVRAGAAFLAKNLGKYNLDPKRLGVAGHSAGGHLALWLAGEKVAPLRMVLSLAGVADLRRGFELKLNNGVVGELMGGDPGKHPDRYARCSPIERVPIKVFTRLIHGIKDDVVPLEISKRYEAAARKAGDDARLITLPATGHSELIDPEALEFRVISSTLRSGLL</sequence>
<dbReference type="Pfam" id="PF20434">
    <property type="entry name" value="BD-FAE"/>
    <property type="match status" value="1"/>
</dbReference>
<organism evidence="3 4">
    <name type="scientific">Paludibaculum fermentans</name>
    <dbReference type="NCBI Taxonomy" id="1473598"/>
    <lineage>
        <taxon>Bacteria</taxon>
        <taxon>Pseudomonadati</taxon>
        <taxon>Acidobacteriota</taxon>
        <taxon>Terriglobia</taxon>
        <taxon>Bryobacterales</taxon>
        <taxon>Bryobacteraceae</taxon>
        <taxon>Paludibaculum</taxon>
    </lineage>
</organism>
<keyword evidence="4" id="KW-1185">Reference proteome</keyword>
<evidence type="ECO:0000313" key="4">
    <source>
        <dbReference type="Proteomes" id="UP000593892"/>
    </source>
</evidence>
<dbReference type="Proteomes" id="UP000593892">
    <property type="component" value="Chromosome"/>
</dbReference>
<evidence type="ECO:0000256" key="1">
    <source>
        <dbReference type="ARBA" id="ARBA00022801"/>
    </source>
</evidence>
<dbReference type="GO" id="GO:0016787">
    <property type="term" value="F:hydrolase activity"/>
    <property type="evidence" value="ECO:0007669"/>
    <property type="project" value="UniProtKB-KW"/>
</dbReference>
<dbReference type="KEGG" id="pfer:IRI77_21330"/>
<dbReference type="PANTHER" id="PTHR48081:SF33">
    <property type="entry name" value="KYNURENINE FORMAMIDASE"/>
    <property type="match status" value="1"/>
</dbReference>
<feature type="domain" description="BD-FAE-like" evidence="2">
    <location>
        <begin position="28"/>
        <end position="210"/>
    </location>
</feature>
<dbReference type="InterPro" id="IPR050300">
    <property type="entry name" value="GDXG_lipolytic_enzyme"/>
</dbReference>
<dbReference type="EMBL" id="CP063849">
    <property type="protein sequence ID" value="QOY85366.1"/>
    <property type="molecule type" value="Genomic_DNA"/>
</dbReference>
<dbReference type="AlphaFoldDB" id="A0A7S7NKL0"/>